<dbReference type="SUPFAM" id="SSF51445">
    <property type="entry name" value="(Trans)glycosidases"/>
    <property type="match status" value="1"/>
</dbReference>
<name>A0ABT2BYN5_9BURK</name>
<gene>
    <name evidence="5" type="ORF">NX786_12980</name>
</gene>
<dbReference type="RefSeq" id="WP_259449366.1">
    <property type="nucleotide sequence ID" value="NZ_JANUHC010000004.1"/>
</dbReference>
<evidence type="ECO:0000256" key="1">
    <source>
        <dbReference type="ARBA" id="ARBA00010838"/>
    </source>
</evidence>
<dbReference type="Gene3D" id="3.20.20.80">
    <property type="entry name" value="Glycosidases"/>
    <property type="match status" value="1"/>
</dbReference>
<comment type="similarity">
    <text evidence="1 4">Belongs to the glycosyl hydrolase 1 family.</text>
</comment>
<reference evidence="5" key="1">
    <citation type="submission" date="2022-08" db="EMBL/GenBank/DDBJ databases">
        <title>Reclassification of Massilia species as members of the genera Telluria, Duganella, Pseudoduganella, Mokoshia gen. nov. and Zemynaea gen. nov. using orthogonal and non-orthogonal genome-based approaches.</title>
        <authorList>
            <person name="Bowman J.P."/>
        </authorList>
    </citation>
    <scope>NUCLEOTIDE SEQUENCE</scope>
    <source>
        <strain evidence="5">LMG 11547</strain>
    </source>
</reference>
<dbReference type="InterPro" id="IPR001360">
    <property type="entry name" value="Glyco_hydro_1"/>
</dbReference>
<accession>A0ABT2BYN5</accession>
<keyword evidence="2" id="KW-0378">Hydrolase</keyword>
<sequence length="442" mass="47846">MLDRRTFLGAVAAATAGAVTSGAAGAQAVPRPRFPKGFLWGAATAAYQVEGNNVGSDVWAMEHARPTVYMEPSGDAANSFALWPVDMDLVKSLGLNSYRFSLEWGRIEPAKGEFSVAMLDHYKAMIAGCRARGLVPVVTFNHFTTPVWFAAQGGWSNPEAPALFARYCERAARHLAAGIGYATTLNEPNLTGVLDLVLPGDIGKRLLGDDRTMQEAAARAHGVARFLPGNPLYVADPQVVQKHLLAGHKAGCDAIKAVRPDLPVGVSLAIIDDQAAGENSLRGAMRDKLYRAWLEAARGDDFIGVQNYERTIWDDKGRLPAPKGAETNDAGAEIYPPSLADVVRYAHEVTRVPVMVTEHGVNSADDRKRQRLIPAALAELKRAIDDGVPVLGYMHWSLIDNYEWVFGYGPRFGLCTLDRTTFKRTPKPSAAVLGAIAKRNSL</sequence>
<evidence type="ECO:0000256" key="4">
    <source>
        <dbReference type="RuleBase" id="RU003690"/>
    </source>
</evidence>
<keyword evidence="6" id="KW-1185">Reference proteome</keyword>
<evidence type="ECO:0000313" key="6">
    <source>
        <dbReference type="Proteomes" id="UP001165263"/>
    </source>
</evidence>
<keyword evidence="3" id="KW-0326">Glycosidase</keyword>
<protein>
    <submittedName>
        <fullName evidence="5">Family 1 glycosylhydrolase</fullName>
    </submittedName>
</protein>
<dbReference type="Proteomes" id="UP001165263">
    <property type="component" value="Unassembled WGS sequence"/>
</dbReference>
<comment type="caution">
    <text evidence="5">The sequence shown here is derived from an EMBL/GenBank/DDBJ whole genome shotgun (WGS) entry which is preliminary data.</text>
</comment>
<dbReference type="InterPro" id="IPR006311">
    <property type="entry name" value="TAT_signal"/>
</dbReference>
<organism evidence="5 6">
    <name type="scientific">Telluria mixta</name>
    <dbReference type="NCBI Taxonomy" id="34071"/>
    <lineage>
        <taxon>Bacteria</taxon>
        <taxon>Pseudomonadati</taxon>
        <taxon>Pseudomonadota</taxon>
        <taxon>Betaproteobacteria</taxon>
        <taxon>Burkholderiales</taxon>
        <taxon>Oxalobacteraceae</taxon>
        <taxon>Telluria group</taxon>
        <taxon>Telluria</taxon>
    </lineage>
</organism>
<dbReference type="PANTHER" id="PTHR10353:SF36">
    <property type="entry name" value="LP05116P"/>
    <property type="match status" value="1"/>
</dbReference>
<evidence type="ECO:0000256" key="2">
    <source>
        <dbReference type="ARBA" id="ARBA00022801"/>
    </source>
</evidence>
<dbReference type="EMBL" id="JANUHC010000004">
    <property type="protein sequence ID" value="MCS0630251.1"/>
    <property type="molecule type" value="Genomic_DNA"/>
</dbReference>
<dbReference type="PRINTS" id="PR00131">
    <property type="entry name" value="GLHYDRLASE1"/>
</dbReference>
<dbReference type="PROSITE" id="PS51318">
    <property type="entry name" value="TAT"/>
    <property type="match status" value="1"/>
</dbReference>
<evidence type="ECO:0000256" key="3">
    <source>
        <dbReference type="ARBA" id="ARBA00023295"/>
    </source>
</evidence>
<dbReference type="Pfam" id="PF00232">
    <property type="entry name" value="Glyco_hydro_1"/>
    <property type="match status" value="2"/>
</dbReference>
<dbReference type="InterPro" id="IPR017853">
    <property type="entry name" value="GH"/>
</dbReference>
<evidence type="ECO:0000313" key="5">
    <source>
        <dbReference type="EMBL" id="MCS0630251.1"/>
    </source>
</evidence>
<proteinExistence type="inferred from homology"/>
<dbReference type="PANTHER" id="PTHR10353">
    <property type="entry name" value="GLYCOSYL HYDROLASE"/>
    <property type="match status" value="1"/>
</dbReference>